<dbReference type="SUPFAM" id="SSF56059">
    <property type="entry name" value="Glutathione synthetase ATP-binding domain-like"/>
    <property type="match status" value="1"/>
</dbReference>
<evidence type="ECO:0000313" key="2">
    <source>
        <dbReference type="EMBL" id="MPN37702.1"/>
    </source>
</evidence>
<sequence>MRGRLVEKHPDTGRDLCLELVVPAWRDHLSIAARSYEMTGLGYFGADIVMDRNKGPMLLELNARPGLAIQIANGEGLARRLEYVDARMPAAVSDPEMRIRFALEAFP</sequence>
<name>A0A645HH42_9ZZZZ</name>
<dbReference type="Pfam" id="PF14397">
    <property type="entry name" value="ATPgrasp_ST"/>
    <property type="match status" value="1"/>
</dbReference>
<protein>
    <recommendedName>
        <fullName evidence="1">Alpha-L-glutamate ligase-related protein ATP-grasp domain-containing protein</fullName>
    </recommendedName>
</protein>
<dbReference type="AlphaFoldDB" id="A0A645HH42"/>
<dbReference type="InterPro" id="IPR039523">
    <property type="entry name" value="RimK-rel_E_lig_ATP-grasp"/>
</dbReference>
<evidence type="ECO:0000259" key="1">
    <source>
        <dbReference type="Pfam" id="PF14397"/>
    </source>
</evidence>
<dbReference type="EMBL" id="VSSQ01092490">
    <property type="protein sequence ID" value="MPN37702.1"/>
    <property type="molecule type" value="Genomic_DNA"/>
</dbReference>
<feature type="domain" description="Alpha-L-glutamate ligase-related protein ATP-grasp" evidence="1">
    <location>
        <begin position="3"/>
        <end position="85"/>
    </location>
</feature>
<organism evidence="2">
    <name type="scientific">bioreactor metagenome</name>
    <dbReference type="NCBI Taxonomy" id="1076179"/>
    <lineage>
        <taxon>unclassified sequences</taxon>
        <taxon>metagenomes</taxon>
        <taxon>ecological metagenomes</taxon>
    </lineage>
</organism>
<accession>A0A645HH42</accession>
<dbReference type="Gene3D" id="3.30.470.20">
    <property type="entry name" value="ATP-grasp fold, B domain"/>
    <property type="match status" value="1"/>
</dbReference>
<comment type="caution">
    <text evidence="2">The sequence shown here is derived from an EMBL/GenBank/DDBJ whole genome shotgun (WGS) entry which is preliminary data.</text>
</comment>
<gene>
    <name evidence="2" type="ORF">SDC9_185222</name>
</gene>
<reference evidence="2" key="1">
    <citation type="submission" date="2019-08" db="EMBL/GenBank/DDBJ databases">
        <authorList>
            <person name="Kucharzyk K."/>
            <person name="Murdoch R.W."/>
            <person name="Higgins S."/>
            <person name="Loffler F."/>
        </authorList>
    </citation>
    <scope>NUCLEOTIDE SEQUENCE</scope>
</reference>
<proteinExistence type="predicted"/>